<dbReference type="EMBL" id="RAHJ01000018">
    <property type="protein sequence ID" value="RJX67886.1"/>
    <property type="molecule type" value="Genomic_DNA"/>
</dbReference>
<keyword evidence="1" id="KW-0812">Transmembrane</keyword>
<gene>
    <name evidence="2" type="ORF">D6858_07970</name>
</gene>
<comment type="caution">
    <text evidence="2">The sequence shown here is derived from an EMBL/GenBank/DDBJ whole genome shotgun (WGS) entry which is preliminary data.</text>
</comment>
<keyword evidence="1" id="KW-1133">Transmembrane helix</keyword>
<keyword evidence="1" id="KW-0472">Membrane</keyword>
<proteinExistence type="predicted"/>
<dbReference type="Proteomes" id="UP000284322">
    <property type="component" value="Unassembled WGS sequence"/>
</dbReference>
<reference evidence="2 3" key="1">
    <citation type="submission" date="2018-09" db="EMBL/GenBank/DDBJ databases">
        <title>Altererythrobacter sp.Ery1 and Ery12, the genome sequencing of novel strains in genus Alterythrobacter.</title>
        <authorList>
            <person name="Cheng H."/>
            <person name="Wu Y.-H."/>
            <person name="Fang C."/>
            <person name="Xu X.-W."/>
        </authorList>
    </citation>
    <scope>NUCLEOTIDE SEQUENCE [LARGE SCALE GENOMIC DNA]</scope>
    <source>
        <strain evidence="2 3">Ery12</strain>
    </source>
</reference>
<keyword evidence="3" id="KW-1185">Reference proteome</keyword>
<evidence type="ECO:0000313" key="3">
    <source>
        <dbReference type="Proteomes" id="UP000284322"/>
    </source>
</evidence>
<organism evidence="2 3">
    <name type="scientific">Tsuneonella suprasediminis</name>
    <dbReference type="NCBI Taxonomy" id="2306996"/>
    <lineage>
        <taxon>Bacteria</taxon>
        <taxon>Pseudomonadati</taxon>
        <taxon>Pseudomonadota</taxon>
        <taxon>Alphaproteobacteria</taxon>
        <taxon>Sphingomonadales</taxon>
        <taxon>Erythrobacteraceae</taxon>
        <taxon>Tsuneonella</taxon>
    </lineage>
</organism>
<evidence type="ECO:0000256" key="1">
    <source>
        <dbReference type="SAM" id="Phobius"/>
    </source>
</evidence>
<accession>A0A419R1Q6</accession>
<evidence type="ECO:0000313" key="2">
    <source>
        <dbReference type="EMBL" id="RJX67886.1"/>
    </source>
</evidence>
<protein>
    <submittedName>
        <fullName evidence="2">Uncharacterized protein</fullName>
    </submittedName>
</protein>
<sequence length="79" mass="8496">MLKFGVVALVLNEVRGVVLAVPVIYAIYQSGGTLMAIWIGFCSLAGIALSVIVPMIAMKQVQKRLDRANASRQPALTPR</sequence>
<name>A0A419R1Q6_9SPHN</name>
<feature type="transmembrane region" description="Helical" evidence="1">
    <location>
        <begin position="36"/>
        <end position="57"/>
    </location>
</feature>
<dbReference type="AlphaFoldDB" id="A0A419R1Q6"/>